<evidence type="ECO:0000259" key="10">
    <source>
        <dbReference type="PROSITE" id="PS50157"/>
    </source>
</evidence>
<evidence type="ECO:0000256" key="8">
    <source>
        <dbReference type="PROSITE-ProRule" id="PRU00042"/>
    </source>
</evidence>
<evidence type="ECO:0000256" key="5">
    <source>
        <dbReference type="ARBA" id="ARBA00023015"/>
    </source>
</evidence>
<proteinExistence type="predicted"/>
<dbReference type="InterPro" id="IPR051061">
    <property type="entry name" value="Zinc_finger_trans_reg"/>
</dbReference>
<accession>A0A550CP93</accession>
<feature type="region of interest" description="Disordered" evidence="9">
    <location>
        <begin position="43"/>
        <end position="67"/>
    </location>
</feature>
<reference evidence="11 12" key="1">
    <citation type="journal article" date="2019" name="New Phytol.">
        <title>Comparative genomics reveals unique wood-decay strategies and fruiting body development in the Schizophyllaceae.</title>
        <authorList>
            <person name="Almasi E."/>
            <person name="Sahu N."/>
            <person name="Krizsan K."/>
            <person name="Balint B."/>
            <person name="Kovacs G.M."/>
            <person name="Kiss B."/>
            <person name="Cseklye J."/>
            <person name="Drula E."/>
            <person name="Henrissat B."/>
            <person name="Nagy I."/>
            <person name="Chovatia M."/>
            <person name="Adam C."/>
            <person name="LaButti K."/>
            <person name="Lipzen A."/>
            <person name="Riley R."/>
            <person name="Grigoriev I.V."/>
            <person name="Nagy L.G."/>
        </authorList>
    </citation>
    <scope>NUCLEOTIDE SEQUENCE [LARGE SCALE GENOMIC DNA]</scope>
    <source>
        <strain evidence="11 12">NL-1724</strain>
    </source>
</reference>
<feature type="compositionally biased region" description="Polar residues" evidence="9">
    <location>
        <begin position="58"/>
        <end position="67"/>
    </location>
</feature>
<dbReference type="SMART" id="SM00355">
    <property type="entry name" value="ZnF_C2H2"/>
    <property type="match status" value="2"/>
</dbReference>
<dbReference type="STRING" id="97359.A0A550CP93"/>
<dbReference type="PANTHER" id="PTHR46179">
    <property type="entry name" value="ZINC FINGER PROTEIN"/>
    <property type="match status" value="1"/>
</dbReference>
<dbReference type="GO" id="GO:0005634">
    <property type="term" value="C:nucleus"/>
    <property type="evidence" value="ECO:0007669"/>
    <property type="project" value="UniProtKB-SubCell"/>
</dbReference>
<feature type="region of interest" description="Disordered" evidence="9">
    <location>
        <begin position="110"/>
        <end position="132"/>
    </location>
</feature>
<protein>
    <recommendedName>
        <fullName evidence="10">C2H2-type domain-containing protein</fullName>
    </recommendedName>
</protein>
<dbReference type="AlphaFoldDB" id="A0A550CP93"/>
<name>A0A550CP93_9AGAR</name>
<dbReference type="OrthoDB" id="8117402at2759"/>
<dbReference type="GO" id="GO:0008270">
    <property type="term" value="F:zinc ion binding"/>
    <property type="evidence" value="ECO:0007669"/>
    <property type="project" value="UniProtKB-KW"/>
</dbReference>
<evidence type="ECO:0000313" key="11">
    <source>
        <dbReference type="EMBL" id="TRM66626.1"/>
    </source>
</evidence>
<dbReference type="PROSITE" id="PS50157">
    <property type="entry name" value="ZINC_FINGER_C2H2_2"/>
    <property type="match status" value="1"/>
</dbReference>
<feature type="compositionally biased region" description="Low complexity" evidence="9">
    <location>
        <begin position="167"/>
        <end position="190"/>
    </location>
</feature>
<keyword evidence="4" id="KW-0862">Zinc</keyword>
<feature type="region of interest" description="Disordered" evidence="9">
    <location>
        <begin position="167"/>
        <end position="195"/>
    </location>
</feature>
<evidence type="ECO:0000256" key="9">
    <source>
        <dbReference type="SAM" id="MobiDB-lite"/>
    </source>
</evidence>
<dbReference type="Proteomes" id="UP000320762">
    <property type="component" value="Unassembled WGS sequence"/>
</dbReference>
<keyword evidence="12" id="KW-1185">Reference proteome</keyword>
<gene>
    <name evidence="11" type="ORF">BD626DRAFT_581519</name>
</gene>
<organism evidence="11 12">
    <name type="scientific">Schizophyllum amplum</name>
    <dbReference type="NCBI Taxonomy" id="97359"/>
    <lineage>
        <taxon>Eukaryota</taxon>
        <taxon>Fungi</taxon>
        <taxon>Dikarya</taxon>
        <taxon>Basidiomycota</taxon>
        <taxon>Agaricomycotina</taxon>
        <taxon>Agaricomycetes</taxon>
        <taxon>Agaricomycetidae</taxon>
        <taxon>Agaricales</taxon>
        <taxon>Schizophyllaceae</taxon>
        <taxon>Schizophyllum</taxon>
    </lineage>
</organism>
<evidence type="ECO:0000256" key="1">
    <source>
        <dbReference type="ARBA" id="ARBA00004123"/>
    </source>
</evidence>
<keyword evidence="7" id="KW-0539">Nucleus</keyword>
<dbReference type="SUPFAM" id="SSF57667">
    <property type="entry name" value="beta-beta-alpha zinc fingers"/>
    <property type="match status" value="1"/>
</dbReference>
<evidence type="ECO:0000313" key="12">
    <source>
        <dbReference type="Proteomes" id="UP000320762"/>
    </source>
</evidence>
<keyword evidence="6" id="KW-0804">Transcription</keyword>
<dbReference type="GO" id="GO:0006357">
    <property type="term" value="P:regulation of transcription by RNA polymerase II"/>
    <property type="evidence" value="ECO:0007669"/>
    <property type="project" value="TreeGrafter"/>
</dbReference>
<evidence type="ECO:0000256" key="7">
    <source>
        <dbReference type="ARBA" id="ARBA00023242"/>
    </source>
</evidence>
<keyword evidence="3 8" id="KW-0863">Zinc-finger</keyword>
<dbReference type="InterPro" id="IPR036236">
    <property type="entry name" value="Znf_C2H2_sf"/>
</dbReference>
<comment type="subcellular location">
    <subcellularLocation>
        <location evidence="1">Nucleus</location>
    </subcellularLocation>
</comment>
<sequence length="306" mass="33279">MHYIHRPGNVLARELHSPSGGSYSNDLESRYWLNDDNLGSLGQGSSQDGGYSPRRDSFSSGYASTSTALPYGATSRSCLSYPDQYSAHREPEGSNVLPWAGSPALDSGNGVWPYPSSDAPQGWSPDQQSMYSSGVVNTSEIDGGDSFMPRRLSCSSVSSYSSSYSSPYSSTSSPSSSPVSLPMLTPPSTSHEIPVKDPKPYACPIPSCTKRCKTQHTLSVHLRAHSKPKQRPEFPCSVPGCHLHFSRRHDRLRHEVAKHNKTTDVHRCRECGHVFSFKKTLGNHRCSAGAGKTKWVGDSNDATPVV</sequence>
<evidence type="ECO:0000256" key="6">
    <source>
        <dbReference type="ARBA" id="ARBA00023163"/>
    </source>
</evidence>
<evidence type="ECO:0000256" key="4">
    <source>
        <dbReference type="ARBA" id="ARBA00022833"/>
    </source>
</evidence>
<keyword evidence="5" id="KW-0805">Transcription regulation</keyword>
<dbReference type="PROSITE" id="PS00028">
    <property type="entry name" value="ZINC_FINGER_C2H2_1"/>
    <property type="match status" value="1"/>
</dbReference>
<keyword evidence="2" id="KW-0479">Metal-binding</keyword>
<evidence type="ECO:0000256" key="3">
    <source>
        <dbReference type="ARBA" id="ARBA00022771"/>
    </source>
</evidence>
<feature type="domain" description="C2H2-type" evidence="10">
    <location>
        <begin position="201"/>
        <end position="230"/>
    </location>
</feature>
<dbReference type="EMBL" id="VDMD01000003">
    <property type="protein sequence ID" value="TRM66626.1"/>
    <property type="molecule type" value="Genomic_DNA"/>
</dbReference>
<dbReference type="InterPro" id="IPR013087">
    <property type="entry name" value="Znf_C2H2_type"/>
</dbReference>
<evidence type="ECO:0000256" key="2">
    <source>
        <dbReference type="ARBA" id="ARBA00022723"/>
    </source>
</evidence>
<comment type="caution">
    <text evidence="11">The sequence shown here is derived from an EMBL/GenBank/DDBJ whole genome shotgun (WGS) entry which is preliminary data.</text>
</comment>
<dbReference type="Gene3D" id="3.30.160.60">
    <property type="entry name" value="Classic Zinc Finger"/>
    <property type="match status" value="1"/>
</dbReference>
<dbReference type="PANTHER" id="PTHR46179:SF13">
    <property type="entry name" value="C2H2-TYPE DOMAIN-CONTAINING PROTEIN"/>
    <property type="match status" value="1"/>
</dbReference>